<reference evidence="1" key="1">
    <citation type="submission" date="2019-10" db="EMBL/GenBank/DDBJ databases">
        <authorList>
            <consortium name="DOE Joint Genome Institute"/>
            <person name="Kuo A."/>
            <person name="Miyauchi S."/>
            <person name="Kiss E."/>
            <person name="Drula E."/>
            <person name="Kohler A."/>
            <person name="Sanchez-Garcia M."/>
            <person name="Andreopoulos B."/>
            <person name="Barry K.W."/>
            <person name="Bonito G."/>
            <person name="Buee M."/>
            <person name="Carver A."/>
            <person name="Chen C."/>
            <person name="Cichocki N."/>
            <person name="Clum A."/>
            <person name="Culley D."/>
            <person name="Crous P.W."/>
            <person name="Fauchery L."/>
            <person name="Girlanda M."/>
            <person name="Hayes R."/>
            <person name="Keri Z."/>
            <person name="Labutti K."/>
            <person name="Lipzen A."/>
            <person name="Lombard V."/>
            <person name="Magnuson J."/>
            <person name="Maillard F."/>
            <person name="Morin E."/>
            <person name="Murat C."/>
            <person name="Nolan M."/>
            <person name="Ohm R."/>
            <person name="Pangilinan J."/>
            <person name="Pereira M."/>
            <person name="Perotto S."/>
            <person name="Peter M."/>
            <person name="Riley R."/>
            <person name="Sitrit Y."/>
            <person name="Stielow B."/>
            <person name="Szollosi G."/>
            <person name="Zifcakova L."/>
            <person name="Stursova M."/>
            <person name="Spatafora J.W."/>
            <person name="Tedersoo L."/>
            <person name="Vaario L.-M."/>
            <person name="Yamada A."/>
            <person name="Yan M."/>
            <person name="Wang P."/>
            <person name="Xu J."/>
            <person name="Bruns T."/>
            <person name="Baldrian P."/>
            <person name="Vilgalys R."/>
            <person name="Henrissat B."/>
            <person name="Grigoriev I.V."/>
            <person name="Hibbett D."/>
            <person name="Nagy L.G."/>
            <person name="Martin F.M."/>
        </authorList>
    </citation>
    <scope>NUCLEOTIDE SEQUENCE</scope>
    <source>
        <strain evidence="1">P2</strain>
    </source>
</reference>
<dbReference type="Proteomes" id="UP000886501">
    <property type="component" value="Unassembled WGS sequence"/>
</dbReference>
<comment type="caution">
    <text evidence="1">The sequence shown here is derived from an EMBL/GenBank/DDBJ whole genome shotgun (WGS) entry which is preliminary data.</text>
</comment>
<reference evidence="1" key="2">
    <citation type="journal article" date="2020" name="Nat. Commun.">
        <title>Large-scale genome sequencing of mycorrhizal fungi provides insights into the early evolution of symbiotic traits.</title>
        <authorList>
            <person name="Miyauchi S."/>
            <person name="Kiss E."/>
            <person name="Kuo A."/>
            <person name="Drula E."/>
            <person name="Kohler A."/>
            <person name="Sanchez-Garcia M."/>
            <person name="Morin E."/>
            <person name="Andreopoulos B."/>
            <person name="Barry K.W."/>
            <person name="Bonito G."/>
            <person name="Buee M."/>
            <person name="Carver A."/>
            <person name="Chen C."/>
            <person name="Cichocki N."/>
            <person name="Clum A."/>
            <person name="Culley D."/>
            <person name="Crous P.W."/>
            <person name="Fauchery L."/>
            <person name="Girlanda M."/>
            <person name="Hayes R.D."/>
            <person name="Keri Z."/>
            <person name="LaButti K."/>
            <person name="Lipzen A."/>
            <person name="Lombard V."/>
            <person name="Magnuson J."/>
            <person name="Maillard F."/>
            <person name="Murat C."/>
            <person name="Nolan M."/>
            <person name="Ohm R.A."/>
            <person name="Pangilinan J."/>
            <person name="Pereira M.F."/>
            <person name="Perotto S."/>
            <person name="Peter M."/>
            <person name="Pfister S."/>
            <person name="Riley R."/>
            <person name="Sitrit Y."/>
            <person name="Stielow J.B."/>
            <person name="Szollosi G."/>
            <person name="Zifcakova L."/>
            <person name="Stursova M."/>
            <person name="Spatafora J.W."/>
            <person name="Tedersoo L."/>
            <person name="Vaario L.M."/>
            <person name="Yamada A."/>
            <person name="Yan M."/>
            <person name="Wang P."/>
            <person name="Xu J."/>
            <person name="Bruns T."/>
            <person name="Baldrian P."/>
            <person name="Vilgalys R."/>
            <person name="Dunand C."/>
            <person name="Henrissat B."/>
            <person name="Grigoriev I.V."/>
            <person name="Hibbett D."/>
            <person name="Nagy L.G."/>
            <person name="Martin F.M."/>
        </authorList>
    </citation>
    <scope>NUCLEOTIDE SEQUENCE</scope>
    <source>
        <strain evidence="1">P2</strain>
    </source>
</reference>
<keyword evidence="2" id="KW-1185">Reference proteome</keyword>
<sequence>MCLRNFKPEATKEKAVEKKEQEQEEAAVGDLSVMDLMRNQSDGESDNEEERFLL</sequence>
<accession>A0ACB6Z8A6</accession>
<evidence type="ECO:0000313" key="2">
    <source>
        <dbReference type="Proteomes" id="UP000886501"/>
    </source>
</evidence>
<name>A0ACB6Z8A6_THEGA</name>
<evidence type="ECO:0000313" key="1">
    <source>
        <dbReference type="EMBL" id="KAF9645518.1"/>
    </source>
</evidence>
<protein>
    <submittedName>
        <fullName evidence="1">Uncharacterized protein</fullName>
    </submittedName>
</protein>
<gene>
    <name evidence="1" type="ORF">BDM02DRAFT_3120137</name>
</gene>
<proteinExistence type="predicted"/>
<dbReference type="EMBL" id="MU118088">
    <property type="protein sequence ID" value="KAF9645518.1"/>
    <property type="molecule type" value="Genomic_DNA"/>
</dbReference>
<organism evidence="1 2">
    <name type="scientific">Thelephora ganbajun</name>
    <name type="common">Ganba fungus</name>
    <dbReference type="NCBI Taxonomy" id="370292"/>
    <lineage>
        <taxon>Eukaryota</taxon>
        <taxon>Fungi</taxon>
        <taxon>Dikarya</taxon>
        <taxon>Basidiomycota</taxon>
        <taxon>Agaricomycotina</taxon>
        <taxon>Agaricomycetes</taxon>
        <taxon>Thelephorales</taxon>
        <taxon>Thelephoraceae</taxon>
        <taxon>Thelephora</taxon>
    </lineage>
</organism>